<accession>A0A645J0Z5</accession>
<dbReference type="InterPro" id="IPR036788">
    <property type="entry name" value="T_IF-3_C_sf"/>
</dbReference>
<dbReference type="Gene3D" id="3.30.110.10">
    <property type="entry name" value="Translation initiation factor 3 (IF-3), C-terminal domain"/>
    <property type="match status" value="1"/>
</dbReference>
<reference evidence="1" key="1">
    <citation type="submission" date="2019-08" db="EMBL/GenBank/DDBJ databases">
        <authorList>
            <person name="Kucharzyk K."/>
            <person name="Murdoch R.W."/>
            <person name="Higgins S."/>
            <person name="Loffler F."/>
        </authorList>
    </citation>
    <scope>NUCLEOTIDE SEQUENCE</scope>
</reference>
<name>A0A645J0Z5_9ZZZZ</name>
<organism evidence="1">
    <name type="scientific">bioreactor metagenome</name>
    <dbReference type="NCBI Taxonomy" id="1076179"/>
    <lineage>
        <taxon>unclassified sequences</taxon>
        <taxon>metagenomes</taxon>
        <taxon>ecological metagenomes</taxon>
    </lineage>
</organism>
<dbReference type="EMBL" id="VSSQ01128183">
    <property type="protein sequence ID" value="MPN57077.1"/>
    <property type="molecule type" value="Genomic_DNA"/>
</dbReference>
<dbReference type="GO" id="GO:0006413">
    <property type="term" value="P:translational initiation"/>
    <property type="evidence" value="ECO:0007669"/>
    <property type="project" value="InterPro"/>
</dbReference>
<protein>
    <recommendedName>
        <fullName evidence="2">Translation initiation factor IF-3</fullName>
    </recommendedName>
</protein>
<evidence type="ECO:0008006" key="2">
    <source>
        <dbReference type="Google" id="ProtNLM"/>
    </source>
</evidence>
<comment type="caution">
    <text evidence="1">The sequence shown here is derived from an EMBL/GenBank/DDBJ whole genome shotgun (WGS) entry which is preliminary data.</text>
</comment>
<gene>
    <name evidence="1" type="ORF">SDC9_204771</name>
</gene>
<proteinExistence type="predicted"/>
<dbReference type="AlphaFoldDB" id="A0A645J0Z5"/>
<evidence type="ECO:0000313" key="1">
    <source>
        <dbReference type="EMBL" id="MPN57077.1"/>
    </source>
</evidence>
<sequence length="35" mass="3883">MNQFAESVASVGTIEKKPEFEGRSLIMIVAPKMDK</sequence>
<dbReference type="SUPFAM" id="SSF55200">
    <property type="entry name" value="Translation initiation factor IF3, C-terminal domain"/>
    <property type="match status" value="1"/>
</dbReference>